<dbReference type="EMBL" id="BKBA01000011">
    <property type="protein sequence ID" value="GEQ14815.1"/>
    <property type="molecule type" value="Genomic_DNA"/>
</dbReference>
<dbReference type="SUPFAM" id="SSF55729">
    <property type="entry name" value="Acyl-CoA N-acyltransferases (Nat)"/>
    <property type="match status" value="1"/>
</dbReference>
<reference evidence="2 3" key="1">
    <citation type="submission" date="2019-07" db="EMBL/GenBank/DDBJ databases">
        <title>Whole genome shotgun sequence of Knoellia locipacati NBRC 109775.</title>
        <authorList>
            <person name="Hosoyama A."/>
            <person name="Uohara A."/>
            <person name="Ohji S."/>
            <person name="Ichikawa N."/>
        </authorList>
    </citation>
    <scope>NUCLEOTIDE SEQUENCE [LARGE SCALE GENOMIC DNA]</scope>
    <source>
        <strain evidence="2 3">NBRC 109775</strain>
    </source>
</reference>
<proteinExistence type="predicted"/>
<feature type="domain" description="N-acetyltransferase" evidence="1">
    <location>
        <begin position="9"/>
        <end position="166"/>
    </location>
</feature>
<evidence type="ECO:0000259" key="1">
    <source>
        <dbReference type="PROSITE" id="PS51186"/>
    </source>
</evidence>
<dbReference type="CDD" id="cd04301">
    <property type="entry name" value="NAT_SF"/>
    <property type="match status" value="1"/>
</dbReference>
<dbReference type="GO" id="GO:0016747">
    <property type="term" value="F:acyltransferase activity, transferring groups other than amino-acyl groups"/>
    <property type="evidence" value="ECO:0007669"/>
    <property type="project" value="InterPro"/>
</dbReference>
<dbReference type="Gene3D" id="3.40.630.30">
    <property type="match status" value="1"/>
</dbReference>
<dbReference type="PROSITE" id="PS51186">
    <property type="entry name" value="GNAT"/>
    <property type="match status" value="1"/>
</dbReference>
<dbReference type="Pfam" id="PF13527">
    <property type="entry name" value="Acetyltransf_9"/>
    <property type="match status" value="1"/>
</dbReference>
<protein>
    <recommendedName>
        <fullName evidence="1">N-acetyltransferase domain-containing protein</fullName>
    </recommendedName>
</protein>
<evidence type="ECO:0000313" key="3">
    <source>
        <dbReference type="Proteomes" id="UP000321793"/>
    </source>
</evidence>
<organism evidence="2 3">
    <name type="scientific">Knoellia locipacati</name>
    <dbReference type="NCBI Taxonomy" id="882824"/>
    <lineage>
        <taxon>Bacteria</taxon>
        <taxon>Bacillati</taxon>
        <taxon>Actinomycetota</taxon>
        <taxon>Actinomycetes</taxon>
        <taxon>Micrococcales</taxon>
        <taxon>Intrasporangiaceae</taxon>
        <taxon>Knoellia</taxon>
    </lineage>
</organism>
<keyword evidence="3" id="KW-1185">Reference proteome</keyword>
<evidence type="ECO:0000313" key="2">
    <source>
        <dbReference type="EMBL" id="GEQ14815.1"/>
    </source>
</evidence>
<sequence>MGDMKGGGVEVRRAQASDDAAVLGLLRETMGWDAGGHDEDFFWWKHRLNPFGESPAWVALFDGQVVGYRTFLRWTFLDDDGKPLRCVRAVDTVTHPDHRGRGIFRLLTLEAVADLTREGDAWIFNTPNDQSRPGYLKMGWTVSRRLPVGVMPRRVGSAAVMLRAREAADLWSQETTAGRPAAEALVDDAVVTGLLLHAPTTGVRTQRSPEYLRWRTSFGPLHYRVVLASESDPSRGGLVFRVRRRGRALEAAIIEELVPDSVTAIRLVRRVLAESGADYAIGLPRRRRPGLLPLPGQGPILTSRPLARTPPSPGDWSLALGDVELF</sequence>
<dbReference type="OrthoDB" id="5570877at2"/>
<comment type="caution">
    <text evidence="2">The sequence shown here is derived from an EMBL/GenBank/DDBJ whole genome shotgun (WGS) entry which is preliminary data.</text>
</comment>
<dbReference type="InterPro" id="IPR016181">
    <property type="entry name" value="Acyl_CoA_acyltransferase"/>
</dbReference>
<dbReference type="InterPro" id="IPR000182">
    <property type="entry name" value="GNAT_dom"/>
</dbReference>
<dbReference type="Proteomes" id="UP000321793">
    <property type="component" value="Unassembled WGS sequence"/>
</dbReference>
<dbReference type="RefSeq" id="WP_147066299.1">
    <property type="nucleotide sequence ID" value="NZ_BAABDN010000003.1"/>
</dbReference>
<name>A0A512T3L1_9MICO</name>
<accession>A0A512T3L1</accession>
<gene>
    <name evidence="2" type="ORF">KLO01_28620</name>
</gene>
<dbReference type="AlphaFoldDB" id="A0A512T3L1"/>